<name>A0A841XM41_9LIST</name>
<dbReference type="Proteomes" id="UP000553016">
    <property type="component" value="Unassembled WGS sequence"/>
</dbReference>
<organism evidence="2 3">
    <name type="scientific">Listeria booriae</name>
    <dbReference type="NCBI Taxonomy" id="1552123"/>
    <lineage>
        <taxon>Bacteria</taxon>
        <taxon>Bacillati</taxon>
        <taxon>Bacillota</taxon>
        <taxon>Bacilli</taxon>
        <taxon>Bacillales</taxon>
        <taxon>Listeriaceae</taxon>
        <taxon>Listeria</taxon>
    </lineage>
</organism>
<reference evidence="2 3" key="1">
    <citation type="submission" date="2020-03" db="EMBL/GenBank/DDBJ databases">
        <title>Soil Listeria distribution.</title>
        <authorList>
            <person name="Liao J."/>
            <person name="Wiedmann M."/>
        </authorList>
    </citation>
    <scope>NUCLEOTIDE SEQUENCE [LARGE SCALE GENOMIC DNA]</scope>
    <source>
        <strain evidence="2 3">FSL L7-0149</strain>
    </source>
</reference>
<protein>
    <recommendedName>
        <fullName evidence="1">PIN like domain-containing protein</fullName>
    </recommendedName>
</protein>
<dbReference type="AlphaFoldDB" id="A0A841XM41"/>
<feature type="domain" description="PIN like" evidence="1">
    <location>
        <begin position="24"/>
        <end position="261"/>
    </location>
</feature>
<gene>
    <name evidence="2" type="ORF">HCB35_18025</name>
</gene>
<accession>A0A841XM41</accession>
<sequence>MKNEFKEFYTNKIDISNPDESVLLVLDTNVLLNIYRFSEVTRTVFLDSLTKLKDNLFIPYQIGLEYNLNRQDAISKSKNAKNDLYSELDKIATKFANEIRMQIDKVSVKSTDYTVERNKIKNKLEDKTKSLIEKLKKNELNDLFGLLDTETDMSYRLAEILEGKVGPSYNQSELNDIEEKGKKRYECKIPPGFGDLANKKDKITYYNNLEIKKEYGDLIIWYQILEKAKEDQIKSVIFVSDDSQKNDWTYKQKGARAELKKEMLETSNAEFVILGSNQFIEQANPGKYDDLVDTTVNVEEYNDYLETANSFIIDNYFAKNEDLNSEKLHMSNKTFHLPESDLINKKIIELTSKYNGRVEYMQDKMDYIEYLLGDVSYENKINVSDKEEIYILQVRMHSLIKRIKKALNDWENERLLTNYEELENRIDYYYTKFKNAYKKIMSYL</sequence>
<comment type="caution">
    <text evidence="2">The sequence shown here is derived from an EMBL/GenBank/DDBJ whole genome shotgun (WGS) entry which is preliminary data.</text>
</comment>
<evidence type="ECO:0000259" key="1">
    <source>
        <dbReference type="Pfam" id="PF18476"/>
    </source>
</evidence>
<evidence type="ECO:0000313" key="2">
    <source>
        <dbReference type="EMBL" id="MBC2242371.1"/>
    </source>
</evidence>
<dbReference type="RefSeq" id="WP_185353723.1">
    <property type="nucleotide sequence ID" value="NZ_JAAROI010000010.1"/>
</dbReference>
<dbReference type="InterPro" id="IPR041578">
    <property type="entry name" value="PIN_8"/>
</dbReference>
<proteinExistence type="predicted"/>
<evidence type="ECO:0000313" key="3">
    <source>
        <dbReference type="Proteomes" id="UP000553016"/>
    </source>
</evidence>
<dbReference type="EMBL" id="JAARZA010000016">
    <property type="protein sequence ID" value="MBC2242371.1"/>
    <property type="molecule type" value="Genomic_DNA"/>
</dbReference>
<dbReference type="Pfam" id="PF18476">
    <property type="entry name" value="PIN_8"/>
    <property type="match status" value="1"/>
</dbReference>